<keyword evidence="4 8" id="KW-1003">Cell membrane</keyword>
<dbReference type="GO" id="GO:0005345">
    <property type="term" value="F:purine nucleobase transmembrane transporter activity"/>
    <property type="evidence" value="ECO:0007669"/>
    <property type="project" value="TreeGrafter"/>
</dbReference>
<dbReference type="Proteomes" id="UP000245938">
    <property type="component" value="Unassembled WGS sequence"/>
</dbReference>
<dbReference type="AlphaFoldDB" id="A0A2U3AHC5"/>
<feature type="transmembrane region" description="Helical" evidence="9">
    <location>
        <begin position="95"/>
        <end position="112"/>
    </location>
</feature>
<organism evidence="10 11">
    <name type="scientific">Kurthia sibirica</name>
    <dbReference type="NCBI Taxonomy" id="202750"/>
    <lineage>
        <taxon>Bacteria</taxon>
        <taxon>Bacillati</taxon>
        <taxon>Bacillota</taxon>
        <taxon>Bacilli</taxon>
        <taxon>Bacillales</taxon>
        <taxon>Caryophanaceae</taxon>
        <taxon>Kurthia</taxon>
    </lineage>
</organism>
<feature type="transmembrane region" description="Helical" evidence="9">
    <location>
        <begin position="240"/>
        <end position="262"/>
    </location>
</feature>
<feature type="transmembrane region" description="Helical" evidence="9">
    <location>
        <begin position="416"/>
        <end position="433"/>
    </location>
</feature>
<evidence type="ECO:0000256" key="3">
    <source>
        <dbReference type="ARBA" id="ARBA00022448"/>
    </source>
</evidence>
<evidence type="ECO:0000256" key="5">
    <source>
        <dbReference type="ARBA" id="ARBA00022692"/>
    </source>
</evidence>
<dbReference type="OrthoDB" id="9808458at2"/>
<keyword evidence="5 8" id="KW-0812">Transmembrane</keyword>
<dbReference type="RefSeq" id="WP_109307270.1">
    <property type="nucleotide sequence ID" value="NZ_BJUF01000042.1"/>
</dbReference>
<evidence type="ECO:0000256" key="2">
    <source>
        <dbReference type="ARBA" id="ARBA00005697"/>
    </source>
</evidence>
<keyword evidence="11" id="KW-1185">Reference proteome</keyword>
<evidence type="ECO:0000256" key="9">
    <source>
        <dbReference type="SAM" id="Phobius"/>
    </source>
</evidence>
<accession>A0A2U3AHC5</accession>
<gene>
    <name evidence="10" type="ORF">DEX24_15300</name>
</gene>
<protein>
    <submittedName>
        <fullName evidence="10">Guanine permease</fullName>
    </submittedName>
</protein>
<comment type="caution">
    <text evidence="10">The sequence shown here is derived from an EMBL/GenBank/DDBJ whole genome shotgun (WGS) entry which is preliminary data.</text>
</comment>
<evidence type="ECO:0000256" key="4">
    <source>
        <dbReference type="ARBA" id="ARBA00022475"/>
    </source>
</evidence>
<feature type="transmembrane region" description="Helical" evidence="9">
    <location>
        <begin position="132"/>
        <end position="153"/>
    </location>
</feature>
<feature type="transmembrane region" description="Helical" evidence="9">
    <location>
        <begin position="15"/>
        <end position="34"/>
    </location>
</feature>
<feature type="transmembrane region" description="Helical" evidence="9">
    <location>
        <begin position="375"/>
        <end position="404"/>
    </location>
</feature>
<keyword evidence="7 8" id="KW-0472">Membrane</keyword>
<dbReference type="PANTHER" id="PTHR43337">
    <property type="entry name" value="XANTHINE/URACIL PERMEASE C887.17-RELATED"/>
    <property type="match status" value="1"/>
</dbReference>
<keyword evidence="6 8" id="KW-1133">Transmembrane helix</keyword>
<evidence type="ECO:0000313" key="11">
    <source>
        <dbReference type="Proteomes" id="UP000245938"/>
    </source>
</evidence>
<comment type="similarity">
    <text evidence="2 8">Belongs to the nucleobase:cation symporter-2 (NCS2) (TC 2.A.40) family. Azg-like subfamily.</text>
</comment>
<feature type="transmembrane region" description="Helical" evidence="9">
    <location>
        <begin position="344"/>
        <end position="363"/>
    </location>
</feature>
<dbReference type="InterPro" id="IPR006043">
    <property type="entry name" value="NCS2"/>
</dbReference>
<feature type="transmembrane region" description="Helical" evidence="9">
    <location>
        <begin position="283"/>
        <end position="305"/>
    </location>
</feature>
<evidence type="ECO:0000313" key="10">
    <source>
        <dbReference type="EMBL" id="PWI23894.1"/>
    </source>
</evidence>
<dbReference type="PIRSF" id="PIRSF005353">
    <property type="entry name" value="PbuG"/>
    <property type="match status" value="1"/>
</dbReference>
<feature type="transmembrane region" description="Helical" evidence="9">
    <location>
        <begin position="165"/>
        <end position="185"/>
    </location>
</feature>
<feature type="transmembrane region" description="Helical" evidence="9">
    <location>
        <begin position="46"/>
        <end position="63"/>
    </location>
</feature>
<proteinExistence type="inferred from homology"/>
<dbReference type="InterPro" id="IPR026033">
    <property type="entry name" value="Azg-like_bact_archaea"/>
</dbReference>
<evidence type="ECO:0000256" key="7">
    <source>
        <dbReference type="ARBA" id="ARBA00023136"/>
    </source>
</evidence>
<evidence type="ECO:0000256" key="8">
    <source>
        <dbReference type="PIRNR" id="PIRNR005353"/>
    </source>
</evidence>
<comment type="subcellular location">
    <subcellularLocation>
        <location evidence="1 8">Cell membrane</location>
        <topology evidence="1 8">Multi-pass membrane protein</topology>
    </subcellularLocation>
</comment>
<reference evidence="10 11" key="1">
    <citation type="submission" date="2018-05" db="EMBL/GenBank/DDBJ databases">
        <title>Kurthia sibirica genome sequence.</title>
        <authorList>
            <person name="Maclea K.S."/>
            <person name="Goen A.E."/>
        </authorList>
    </citation>
    <scope>NUCLEOTIDE SEQUENCE [LARGE SCALE GENOMIC DNA]</scope>
    <source>
        <strain evidence="10 11">ATCC 49154</strain>
    </source>
</reference>
<dbReference type="InterPro" id="IPR045018">
    <property type="entry name" value="Azg-like"/>
</dbReference>
<feature type="transmembrane region" description="Helical" evidence="9">
    <location>
        <begin position="69"/>
        <end position="88"/>
    </location>
</feature>
<feature type="transmembrane region" description="Helical" evidence="9">
    <location>
        <begin position="317"/>
        <end position="337"/>
    </location>
</feature>
<evidence type="ECO:0000256" key="6">
    <source>
        <dbReference type="ARBA" id="ARBA00022989"/>
    </source>
</evidence>
<dbReference type="EMBL" id="QFVR01000029">
    <property type="protein sequence ID" value="PWI23894.1"/>
    <property type="molecule type" value="Genomic_DNA"/>
</dbReference>
<dbReference type="GO" id="GO:0005886">
    <property type="term" value="C:plasma membrane"/>
    <property type="evidence" value="ECO:0007669"/>
    <property type="project" value="UniProtKB-SubCell"/>
</dbReference>
<dbReference type="Pfam" id="PF00860">
    <property type="entry name" value="Xan_ur_permease"/>
    <property type="match status" value="1"/>
</dbReference>
<dbReference type="PANTHER" id="PTHR43337:SF1">
    <property type="entry name" value="XANTHINE_URACIL PERMEASE C887.17-RELATED"/>
    <property type="match status" value="1"/>
</dbReference>
<evidence type="ECO:0000256" key="1">
    <source>
        <dbReference type="ARBA" id="ARBA00004651"/>
    </source>
</evidence>
<keyword evidence="3 8" id="KW-0813">Transport</keyword>
<name>A0A2U3AHC5_9BACL</name>
<sequence length="434" mass="46174">MFQLKQHGTTVRTELLAGMTTFLTMVYIIIVNPAILADAGVPSQQVFIATIIATVIATLWMALVANYPIAVAPGMGLNAYFTYTVVLASKGEIEYITAFSAVFVAGIIFVLLSLTPFRAKLVNAIPNNLKHAITAGIGLFIAFLGLRLALVIVDSGDKNLVKLGDLTSPGVMLTIGGLLFTAILMVRKVPGAIFIGMIVIGIIAFFTDQLKINDIAALPHLPEGIIVWNPIAAIGEVIEYGLYGVVFSFILVTLFDTTGALVGVAKQAGLMKDDKLPRARKALFADSLGTTFGAMFGTSPTTAYVESSAGVAAGGRTGLTTLVVAVLFIAASFFGPLVDAVSQVSAITSPALIIVGALMIASVRHINWNDFDEALPAFLVILIMPLTSSIATGIAFGFITYTLLKVVKGDWRKVHPLMYIFAVLFLYQLLFLPH</sequence>
<feature type="transmembrane region" description="Helical" evidence="9">
    <location>
        <begin position="191"/>
        <end position="208"/>
    </location>
</feature>